<sequence>METPLVSILIPTYNRPVYFKQALLSALSQTYCNIEIIVCDDSTNDETQNIALQYTKEFPYIKYYKNKINIGGKRNFQLAFQKATGEYINYLMDDDLFHPHKIQRMMQYYLLDQTNTIKLITSYRQPINEQGKNLSDFTFTKKKFNSDTIIDGIDAGNSILLEGNWIGEPTTALFRKKDLTNPFGQFCGTQYVFNVDMAAWLSLLLDGKLVYISDTLSYLRLHTSNIGKKPEMRIDALFDWIHMSFHCSRHKFLEHPHHLSQRIKLNLQVIQDLETLYEDQLSPNKKQFLLFYKQCLQKHLKKITCMPIHKNNFPLK</sequence>
<dbReference type="Pfam" id="PF00535">
    <property type="entry name" value="Glycos_transf_2"/>
    <property type="match status" value="1"/>
</dbReference>
<name>A0A9X6GDU8_BACCE</name>
<evidence type="ECO:0000256" key="1">
    <source>
        <dbReference type="ARBA" id="ARBA00006739"/>
    </source>
</evidence>
<dbReference type="AlphaFoldDB" id="A0A9X6GDU8"/>
<evidence type="ECO:0000259" key="2">
    <source>
        <dbReference type="Pfam" id="PF00535"/>
    </source>
</evidence>
<evidence type="ECO:0000313" key="4">
    <source>
        <dbReference type="Proteomes" id="UP000190641"/>
    </source>
</evidence>
<accession>A0A9X6GDU8</accession>
<dbReference type="GO" id="GO:0016758">
    <property type="term" value="F:hexosyltransferase activity"/>
    <property type="evidence" value="ECO:0007669"/>
    <property type="project" value="UniProtKB-ARBA"/>
</dbReference>
<comment type="similarity">
    <text evidence="1">Belongs to the glycosyltransferase 2 family.</text>
</comment>
<protein>
    <recommendedName>
        <fullName evidence="2">Glycosyltransferase 2-like domain-containing protein</fullName>
    </recommendedName>
</protein>
<proteinExistence type="inferred from homology"/>
<dbReference type="CDD" id="cd00761">
    <property type="entry name" value="Glyco_tranf_GTA_type"/>
    <property type="match status" value="1"/>
</dbReference>
<dbReference type="Proteomes" id="UP000190641">
    <property type="component" value="Unassembled WGS sequence"/>
</dbReference>
<evidence type="ECO:0000313" key="3">
    <source>
        <dbReference type="EMBL" id="OOR72376.1"/>
    </source>
</evidence>
<comment type="caution">
    <text evidence="3">The sequence shown here is derived from an EMBL/GenBank/DDBJ whole genome shotgun (WGS) entry which is preliminary data.</text>
</comment>
<organism evidence="3 4">
    <name type="scientific">Bacillus cereus</name>
    <dbReference type="NCBI Taxonomy" id="1396"/>
    <lineage>
        <taxon>Bacteria</taxon>
        <taxon>Bacillati</taxon>
        <taxon>Bacillota</taxon>
        <taxon>Bacilli</taxon>
        <taxon>Bacillales</taxon>
        <taxon>Bacillaceae</taxon>
        <taxon>Bacillus</taxon>
        <taxon>Bacillus cereus group</taxon>
    </lineage>
</organism>
<dbReference type="InterPro" id="IPR001173">
    <property type="entry name" value="Glyco_trans_2-like"/>
</dbReference>
<dbReference type="Gene3D" id="3.90.550.10">
    <property type="entry name" value="Spore Coat Polysaccharide Biosynthesis Protein SpsA, Chain A"/>
    <property type="match status" value="1"/>
</dbReference>
<dbReference type="SUPFAM" id="SSF53448">
    <property type="entry name" value="Nucleotide-diphospho-sugar transferases"/>
    <property type="match status" value="1"/>
</dbReference>
<dbReference type="EMBL" id="MUAU01000122">
    <property type="protein sequence ID" value="OOR72376.1"/>
    <property type="molecule type" value="Genomic_DNA"/>
</dbReference>
<dbReference type="InterPro" id="IPR029044">
    <property type="entry name" value="Nucleotide-diphossugar_trans"/>
</dbReference>
<feature type="domain" description="Glycosyltransferase 2-like" evidence="2">
    <location>
        <begin position="7"/>
        <end position="134"/>
    </location>
</feature>
<reference evidence="3 4" key="1">
    <citation type="submission" date="2017-01" db="EMBL/GenBank/DDBJ databases">
        <title>Bacillus cereus isolates.</title>
        <authorList>
            <person name="Beno S.M."/>
        </authorList>
    </citation>
    <scope>NUCLEOTIDE SEQUENCE [LARGE SCALE GENOMIC DNA]</scope>
    <source>
        <strain evidence="3 4">FSL K6-1030</strain>
    </source>
</reference>
<dbReference type="PANTHER" id="PTHR22916:SF3">
    <property type="entry name" value="UDP-GLCNAC:BETAGAL BETA-1,3-N-ACETYLGLUCOSAMINYLTRANSFERASE-LIKE PROTEIN 1"/>
    <property type="match status" value="1"/>
</dbReference>
<dbReference type="RefSeq" id="WP_176116622.1">
    <property type="nucleotide sequence ID" value="NZ_MUAU01000122.1"/>
</dbReference>
<dbReference type="PANTHER" id="PTHR22916">
    <property type="entry name" value="GLYCOSYLTRANSFERASE"/>
    <property type="match status" value="1"/>
</dbReference>
<gene>
    <name evidence="3" type="ORF">BLX06_25165</name>
</gene>